<dbReference type="PRINTS" id="PR00081">
    <property type="entry name" value="GDHRDH"/>
</dbReference>
<dbReference type="PROSITE" id="PS00061">
    <property type="entry name" value="ADH_SHORT"/>
    <property type="match status" value="1"/>
</dbReference>
<organism evidence="4">
    <name type="scientific">marine sediment metagenome</name>
    <dbReference type="NCBI Taxonomy" id="412755"/>
    <lineage>
        <taxon>unclassified sequences</taxon>
        <taxon>metagenomes</taxon>
        <taxon>ecological metagenomes</taxon>
    </lineage>
</organism>
<protein>
    <recommendedName>
        <fullName evidence="3">Ketoreductase domain-containing protein</fullName>
    </recommendedName>
</protein>
<comment type="caution">
    <text evidence="4">The sequence shown here is derived from an EMBL/GenBank/DDBJ whole genome shotgun (WGS) entry which is preliminary data.</text>
</comment>
<gene>
    <name evidence="4" type="ORF">S06H3_12125</name>
</gene>
<dbReference type="SMART" id="SM00822">
    <property type="entry name" value="PKS_KR"/>
    <property type="match status" value="1"/>
</dbReference>
<dbReference type="InterPro" id="IPR002347">
    <property type="entry name" value="SDR_fam"/>
</dbReference>
<dbReference type="InterPro" id="IPR036291">
    <property type="entry name" value="NAD(P)-bd_dom_sf"/>
</dbReference>
<dbReference type="EMBL" id="BARV01005954">
    <property type="protein sequence ID" value="GAI05702.1"/>
    <property type="molecule type" value="Genomic_DNA"/>
</dbReference>
<dbReference type="InterPro" id="IPR057326">
    <property type="entry name" value="KR_dom"/>
</dbReference>
<proteinExistence type="inferred from homology"/>
<dbReference type="PANTHER" id="PTHR42760">
    <property type="entry name" value="SHORT-CHAIN DEHYDROGENASES/REDUCTASES FAMILY MEMBER"/>
    <property type="match status" value="1"/>
</dbReference>
<dbReference type="Gene3D" id="3.40.50.720">
    <property type="entry name" value="NAD(P)-binding Rossmann-like Domain"/>
    <property type="match status" value="1"/>
</dbReference>
<dbReference type="GO" id="GO:0016616">
    <property type="term" value="F:oxidoreductase activity, acting on the CH-OH group of donors, NAD or NADP as acceptor"/>
    <property type="evidence" value="ECO:0007669"/>
    <property type="project" value="TreeGrafter"/>
</dbReference>
<dbReference type="PANTHER" id="PTHR42760:SF40">
    <property type="entry name" value="3-OXOACYL-[ACYL-CARRIER-PROTEIN] REDUCTASE, CHLOROPLASTIC"/>
    <property type="match status" value="1"/>
</dbReference>
<sequence length="211" mass="22357">MRLKDKVAIVTGGAQGIGRAIAATFAQEGAAVVITDVNKEGAEALAQEITSQGGRALAVEADVRSEDDAQKVVDATLKNFQHIDILVNNAGIVRDYLVVSMKPKDWQDVIDINLGGVYNFSKKVIRPMLMARSGKIINLASLTGIIGGRGQANYAASKAGIIAFTRALALELAPKGITVNAVAPGMVVTQMSERVRSFTQDKVKSLIPLAR</sequence>
<feature type="non-terminal residue" evidence="4">
    <location>
        <position position="211"/>
    </location>
</feature>
<dbReference type="FunFam" id="3.40.50.720:FF:000173">
    <property type="entry name" value="3-oxoacyl-[acyl-carrier protein] reductase"/>
    <property type="match status" value="1"/>
</dbReference>
<name>X1KF86_9ZZZZ</name>
<evidence type="ECO:0000256" key="1">
    <source>
        <dbReference type="ARBA" id="ARBA00006484"/>
    </source>
</evidence>
<accession>X1KF86</accession>
<dbReference type="GO" id="GO:0030497">
    <property type="term" value="P:fatty acid elongation"/>
    <property type="evidence" value="ECO:0007669"/>
    <property type="project" value="TreeGrafter"/>
</dbReference>
<feature type="domain" description="Ketoreductase" evidence="3">
    <location>
        <begin position="6"/>
        <end position="185"/>
    </location>
</feature>
<dbReference type="PRINTS" id="PR00080">
    <property type="entry name" value="SDRFAMILY"/>
</dbReference>
<comment type="similarity">
    <text evidence="1">Belongs to the short-chain dehydrogenases/reductases (SDR) family.</text>
</comment>
<dbReference type="InterPro" id="IPR020904">
    <property type="entry name" value="Sc_DH/Rdtase_CS"/>
</dbReference>
<dbReference type="AlphaFoldDB" id="X1KF86"/>
<keyword evidence="2" id="KW-0560">Oxidoreductase</keyword>
<evidence type="ECO:0000259" key="3">
    <source>
        <dbReference type="SMART" id="SM00822"/>
    </source>
</evidence>
<dbReference type="Pfam" id="PF00106">
    <property type="entry name" value="adh_short"/>
    <property type="match status" value="1"/>
</dbReference>
<dbReference type="SUPFAM" id="SSF51735">
    <property type="entry name" value="NAD(P)-binding Rossmann-fold domains"/>
    <property type="match status" value="1"/>
</dbReference>
<reference evidence="4" key="1">
    <citation type="journal article" date="2014" name="Front. Microbiol.">
        <title>High frequency of phylogenetically diverse reductive dehalogenase-homologous genes in deep subseafloor sedimentary metagenomes.</title>
        <authorList>
            <person name="Kawai M."/>
            <person name="Futagami T."/>
            <person name="Toyoda A."/>
            <person name="Takaki Y."/>
            <person name="Nishi S."/>
            <person name="Hori S."/>
            <person name="Arai W."/>
            <person name="Tsubouchi T."/>
            <person name="Morono Y."/>
            <person name="Uchiyama I."/>
            <person name="Ito T."/>
            <person name="Fujiyama A."/>
            <person name="Inagaki F."/>
            <person name="Takami H."/>
        </authorList>
    </citation>
    <scope>NUCLEOTIDE SEQUENCE</scope>
    <source>
        <strain evidence="4">Expedition CK06-06</strain>
    </source>
</reference>
<evidence type="ECO:0000256" key="2">
    <source>
        <dbReference type="ARBA" id="ARBA00023002"/>
    </source>
</evidence>
<evidence type="ECO:0000313" key="4">
    <source>
        <dbReference type="EMBL" id="GAI05702.1"/>
    </source>
</evidence>